<dbReference type="SUPFAM" id="SSF53756">
    <property type="entry name" value="UDP-Glycosyltransferase/glycogen phosphorylase"/>
    <property type="match status" value="1"/>
</dbReference>
<gene>
    <name evidence="12" type="ORF">UFOPK3775_00094</name>
</gene>
<evidence type="ECO:0000256" key="7">
    <source>
        <dbReference type="ARBA" id="ARBA00023136"/>
    </source>
</evidence>
<feature type="domain" description="Glycosyl transferase family 28 C-terminal" evidence="11">
    <location>
        <begin position="198"/>
        <end position="342"/>
    </location>
</feature>
<dbReference type="Pfam" id="PF03033">
    <property type="entry name" value="Glyco_transf_28"/>
    <property type="match status" value="1"/>
</dbReference>
<dbReference type="InterPro" id="IPR006009">
    <property type="entry name" value="GlcNAc_MurG"/>
</dbReference>
<dbReference type="GO" id="GO:0051301">
    <property type="term" value="P:cell division"/>
    <property type="evidence" value="ECO:0007669"/>
    <property type="project" value="UniProtKB-KW"/>
</dbReference>
<dbReference type="Pfam" id="PF04101">
    <property type="entry name" value="Glyco_tran_28_C"/>
    <property type="match status" value="1"/>
</dbReference>
<evidence type="ECO:0000256" key="9">
    <source>
        <dbReference type="ARBA" id="ARBA00023316"/>
    </source>
</evidence>
<evidence type="ECO:0000313" key="12">
    <source>
        <dbReference type="EMBL" id="CAB4330225.1"/>
    </source>
</evidence>
<dbReference type="GO" id="GO:0071555">
    <property type="term" value="P:cell wall organization"/>
    <property type="evidence" value="ECO:0007669"/>
    <property type="project" value="UniProtKB-KW"/>
</dbReference>
<dbReference type="GO" id="GO:0005975">
    <property type="term" value="P:carbohydrate metabolic process"/>
    <property type="evidence" value="ECO:0007669"/>
    <property type="project" value="InterPro"/>
</dbReference>
<keyword evidence="8" id="KW-0131">Cell cycle</keyword>
<proteinExistence type="inferred from homology"/>
<dbReference type="Gene3D" id="3.40.50.2000">
    <property type="entry name" value="Glycogen Phosphorylase B"/>
    <property type="match status" value="2"/>
</dbReference>
<keyword evidence="2" id="KW-0132">Cell division</keyword>
<dbReference type="EMBL" id="CAESAK010000006">
    <property type="protein sequence ID" value="CAB4330225.1"/>
    <property type="molecule type" value="Genomic_DNA"/>
</dbReference>
<dbReference type="HAMAP" id="MF_00033">
    <property type="entry name" value="MurG"/>
    <property type="match status" value="1"/>
</dbReference>
<dbReference type="GO" id="GO:0009252">
    <property type="term" value="P:peptidoglycan biosynthetic process"/>
    <property type="evidence" value="ECO:0007669"/>
    <property type="project" value="UniProtKB-KW"/>
</dbReference>
<evidence type="ECO:0000256" key="3">
    <source>
        <dbReference type="ARBA" id="ARBA00022676"/>
    </source>
</evidence>
<dbReference type="PANTHER" id="PTHR21015:SF22">
    <property type="entry name" value="GLYCOSYLTRANSFERASE"/>
    <property type="match status" value="1"/>
</dbReference>
<accession>A0A6J5YI55</accession>
<keyword evidence="7" id="KW-0472">Membrane</keyword>
<evidence type="ECO:0000256" key="8">
    <source>
        <dbReference type="ARBA" id="ARBA00023306"/>
    </source>
</evidence>
<dbReference type="CDD" id="cd03785">
    <property type="entry name" value="GT28_MurG"/>
    <property type="match status" value="1"/>
</dbReference>
<sequence length="362" mass="38457">MKVLLAGGGTAGHVEPALAIGRALKASDSSTELLFLGTAGGLESSIIPAAGFALHLIPKVEVPRHLSTTLLMTPFKLAASIRETMRALKGVDCAIGFGGYVSAPMYCAAFLKRVPFLIHEQNAKPGWANRIGAHLTPWRAISYPINKGKLKGATLTGLPLRADVLTAIASATPDWSTARQKAQQVLRTRYHLSETGPILFVFGGSQGSQAINSVIDSSRARLNELGISIIHGVGRNNPASVSSSQYVALPYIEEMALHYLAADIVISRSGAVTCAEFAALGRFALFIPLPVGNGEQALNAAQLVSQSRAEIVHQKEFTPEWIKGNVLRLLEKSSHLDPVGETLGIKAADKIVQMIKEAAGSR</sequence>
<dbReference type="GO" id="GO:0050511">
    <property type="term" value="F:undecaprenyldiphospho-muramoylpentapeptide beta-N-acetylglucosaminyltransferase activity"/>
    <property type="evidence" value="ECO:0007669"/>
    <property type="project" value="InterPro"/>
</dbReference>
<evidence type="ECO:0000256" key="1">
    <source>
        <dbReference type="ARBA" id="ARBA00022475"/>
    </source>
</evidence>
<evidence type="ECO:0000256" key="4">
    <source>
        <dbReference type="ARBA" id="ARBA00022679"/>
    </source>
</evidence>
<evidence type="ECO:0000256" key="5">
    <source>
        <dbReference type="ARBA" id="ARBA00022960"/>
    </source>
</evidence>
<dbReference type="InterPro" id="IPR007235">
    <property type="entry name" value="Glyco_trans_28_C"/>
</dbReference>
<name>A0A6J5YI55_9ZZZZ</name>
<dbReference type="InterPro" id="IPR004276">
    <property type="entry name" value="GlycoTrans_28_N"/>
</dbReference>
<evidence type="ECO:0000259" key="10">
    <source>
        <dbReference type="Pfam" id="PF03033"/>
    </source>
</evidence>
<keyword evidence="3" id="KW-0328">Glycosyltransferase</keyword>
<keyword evidence="1" id="KW-1003">Cell membrane</keyword>
<dbReference type="GO" id="GO:0008360">
    <property type="term" value="P:regulation of cell shape"/>
    <property type="evidence" value="ECO:0007669"/>
    <property type="project" value="UniProtKB-KW"/>
</dbReference>
<evidence type="ECO:0000256" key="6">
    <source>
        <dbReference type="ARBA" id="ARBA00022984"/>
    </source>
</evidence>
<dbReference type="PANTHER" id="PTHR21015">
    <property type="entry name" value="UDP-N-ACETYLGLUCOSAMINE--N-ACETYLMURAMYL-(PENTAPEPTIDE) PYROPHOSPHORYL-UNDECAPRENOL N-ACETYLGLUCOSAMINE TRANSFERASE 1"/>
    <property type="match status" value="1"/>
</dbReference>
<organism evidence="12">
    <name type="scientific">freshwater metagenome</name>
    <dbReference type="NCBI Taxonomy" id="449393"/>
    <lineage>
        <taxon>unclassified sequences</taxon>
        <taxon>metagenomes</taxon>
        <taxon>ecological metagenomes</taxon>
    </lineage>
</organism>
<feature type="domain" description="Glycosyltransferase family 28 N-terminal" evidence="10">
    <location>
        <begin position="3"/>
        <end position="133"/>
    </location>
</feature>
<keyword evidence="9" id="KW-0961">Cell wall biogenesis/degradation</keyword>
<reference evidence="12" key="1">
    <citation type="submission" date="2020-05" db="EMBL/GenBank/DDBJ databases">
        <authorList>
            <person name="Chiriac C."/>
            <person name="Salcher M."/>
            <person name="Ghai R."/>
            <person name="Kavagutti S V."/>
        </authorList>
    </citation>
    <scope>NUCLEOTIDE SEQUENCE</scope>
</reference>
<evidence type="ECO:0000256" key="2">
    <source>
        <dbReference type="ARBA" id="ARBA00022618"/>
    </source>
</evidence>
<keyword evidence="6" id="KW-0573">Peptidoglycan synthesis</keyword>
<dbReference type="AlphaFoldDB" id="A0A6J5YI55"/>
<keyword evidence="5" id="KW-0133">Cell shape</keyword>
<keyword evidence="4" id="KW-0808">Transferase</keyword>
<protein>
    <submittedName>
        <fullName evidence="12">Unannotated protein</fullName>
    </submittedName>
</protein>
<evidence type="ECO:0000259" key="11">
    <source>
        <dbReference type="Pfam" id="PF04101"/>
    </source>
</evidence>